<sequence length="166" mass="17923">MMEFNFTLKYRLPDICDDVGVLERRLVEAGCDDALLGSGLPGRMALAFCRDADSAVAALCSAVDDVQRAVPGAELVEVSPDLVGLTDVADLLGVSRQNMRKLMLANPQSFPSPVHDGSTSIWHLADILGWMRARGSEKVTTEMSDLAAAALQLNLAREGRRLQPKV</sequence>
<dbReference type="HOGENOM" id="CLU_089912_0_0_6"/>
<proteinExistence type="predicted"/>
<dbReference type="AlphaFoldDB" id="B4STI4"/>
<dbReference type="eggNOG" id="COG3311">
    <property type="taxonomic scope" value="Bacteria"/>
</dbReference>
<name>B4STI4_STRM5</name>
<dbReference type="EMBL" id="CP001111">
    <property type="protein sequence ID" value="ACF51408.1"/>
    <property type="molecule type" value="Genomic_DNA"/>
</dbReference>
<dbReference type="KEGG" id="smt:Smal_1704"/>
<dbReference type="Proteomes" id="UP000001867">
    <property type="component" value="Chromosome"/>
</dbReference>
<dbReference type="STRING" id="391008.Smal_1704"/>
<reference evidence="1 2" key="1">
    <citation type="submission" date="2008-06" db="EMBL/GenBank/DDBJ databases">
        <title>Complete sequence of Stenotrophomonas maltophilia R551-3.</title>
        <authorList>
            <consortium name="US DOE Joint Genome Institute"/>
            <person name="Lucas S."/>
            <person name="Copeland A."/>
            <person name="Lapidus A."/>
            <person name="Glavina del Rio T."/>
            <person name="Dalin E."/>
            <person name="Tice H."/>
            <person name="Pitluck S."/>
            <person name="Chain P."/>
            <person name="Malfatti S."/>
            <person name="Shin M."/>
            <person name="Vergez L."/>
            <person name="Lang D."/>
            <person name="Schmutz J."/>
            <person name="Larimer F."/>
            <person name="Land M."/>
            <person name="Hauser L."/>
            <person name="Kyrpides N."/>
            <person name="Mikhailova N."/>
            <person name="Taghavi S."/>
            <person name="Monchy S."/>
            <person name="Newman L."/>
            <person name="Vangronsveld J."/>
            <person name="van der Lelie D."/>
            <person name="Richardson P."/>
        </authorList>
    </citation>
    <scope>NUCLEOTIDE SEQUENCE [LARGE SCALE GENOMIC DNA]</scope>
    <source>
        <strain evidence="1 2">R551-3</strain>
    </source>
</reference>
<accession>B4STI4</accession>
<gene>
    <name evidence="1" type="ordered locus">Smal_1704</name>
</gene>
<organism evidence="1 2">
    <name type="scientific">Stenotrophomonas maltophilia (strain R551-3)</name>
    <dbReference type="NCBI Taxonomy" id="391008"/>
    <lineage>
        <taxon>Bacteria</taxon>
        <taxon>Pseudomonadati</taxon>
        <taxon>Pseudomonadota</taxon>
        <taxon>Gammaproteobacteria</taxon>
        <taxon>Lysobacterales</taxon>
        <taxon>Lysobacteraceae</taxon>
        <taxon>Stenotrophomonas</taxon>
        <taxon>Stenotrophomonas maltophilia group</taxon>
    </lineage>
</organism>
<evidence type="ECO:0000313" key="2">
    <source>
        <dbReference type="Proteomes" id="UP000001867"/>
    </source>
</evidence>
<evidence type="ECO:0000313" key="1">
    <source>
        <dbReference type="EMBL" id="ACF51408.1"/>
    </source>
</evidence>
<protein>
    <submittedName>
        <fullName evidence="1">Prophage CP4-57 regulatory</fullName>
    </submittedName>
</protein>